<evidence type="ECO:0000256" key="2">
    <source>
        <dbReference type="SAM" id="Phobius"/>
    </source>
</evidence>
<evidence type="ECO:0000313" key="4">
    <source>
        <dbReference type="Proteomes" id="UP000252345"/>
    </source>
</evidence>
<sequence>MADDFESFNTALAGGAPNGRPPRAGRSHANGWSRCAGAAGLLSALGGAGLTVDAVAPGRIPGFQSVRPAVWVGLSVGFAALSLLLVVLARLRPSARGRRSVGAAGIVLLVCGLLFTGCGLLLERSFPEGLIKAPIRDEAPVDQPDAMDRGIDKAVRPCTAGWQSMSVGDYPGVSVVRYCKDPSVAWASFDNGSAVSIYRAPVQGKFKELVSKRGGAQANADWCLLSGGRWMVVGLRADMVRLQAAWGGELASIG</sequence>
<keyword evidence="2" id="KW-0472">Membrane</keyword>
<dbReference type="Proteomes" id="UP000252345">
    <property type="component" value="Unassembled WGS sequence"/>
</dbReference>
<dbReference type="AlphaFoldDB" id="A0A366KDY2"/>
<accession>A0A366KDY2</accession>
<proteinExistence type="predicted"/>
<organism evidence="3 4">
    <name type="scientific">Bifidobacterium xylocopae</name>
    <dbReference type="NCBI Taxonomy" id="2493119"/>
    <lineage>
        <taxon>Bacteria</taxon>
        <taxon>Bacillati</taxon>
        <taxon>Actinomycetota</taxon>
        <taxon>Actinomycetes</taxon>
        <taxon>Bifidobacteriales</taxon>
        <taxon>Bifidobacteriaceae</taxon>
        <taxon>Bifidobacterium</taxon>
    </lineage>
</organism>
<feature type="region of interest" description="Disordered" evidence="1">
    <location>
        <begin position="1"/>
        <end position="28"/>
    </location>
</feature>
<evidence type="ECO:0000256" key="1">
    <source>
        <dbReference type="SAM" id="MobiDB-lite"/>
    </source>
</evidence>
<dbReference type="EMBL" id="PDCH01000003">
    <property type="protein sequence ID" value="RBP99597.1"/>
    <property type="molecule type" value="Genomic_DNA"/>
</dbReference>
<evidence type="ECO:0000313" key="3">
    <source>
        <dbReference type="EMBL" id="RBP99597.1"/>
    </source>
</evidence>
<keyword evidence="2" id="KW-0812">Transmembrane</keyword>
<dbReference type="OrthoDB" id="3232854at2"/>
<reference evidence="3 4" key="1">
    <citation type="submission" date="2017-10" db="EMBL/GenBank/DDBJ databases">
        <title>Bifidobacterium xylocopum sp. nov. and Bifidobacterium aemilianum sp. nov., from the carpenter bee (Xylocopa violacea) digestive tract.</title>
        <authorList>
            <person name="Alberoni D."/>
            <person name="Baffoni L."/>
            <person name="Di Gioia D."/>
            <person name="Gaggia F."/>
            <person name="Biavati B."/>
        </authorList>
    </citation>
    <scope>NUCLEOTIDE SEQUENCE [LARGE SCALE GENOMIC DNA]</scope>
    <source>
        <strain evidence="3 4">XV2</strain>
    </source>
</reference>
<dbReference type="RefSeq" id="WP_113853000.1">
    <property type="nucleotide sequence ID" value="NZ_PDCH01000003.1"/>
</dbReference>
<protein>
    <submittedName>
        <fullName evidence="3">Uncharacterized protein</fullName>
    </submittedName>
</protein>
<gene>
    <name evidence="3" type="ORF">CRD59_02335</name>
</gene>
<keyword evidence="2" id="KW-1133">Transmembrane helix</keyword>
<feature type="transmembrane region" description="Helical" evidence="2">
    <location>
        <begin position="101"/>
        <end position="122"/>
    </location>
</feature>
<comment type="caution">
    <text evidence="3">The sequence shown here is derived from an EMBL/GenBank/DDBJ whole genome shotgun (WGS) entry which is preliminary data.</text>
</comment>
<feature type="transmembrane region" description="Helical" evidence="2">
    <location>
        <begin position="69"/>
        <end position="89"/>
    </location>
</feature>
<keyword evidence="4" id="KW-1185">Reference proteome</keyword>
<name>A0A366KDY2_9BIFI</name>